<gene>
    <name evidence="3" type="ORF">PGLA2088_LOCUS23821</name>
</gene>
<feature type="region of interest" description="Disordered" evidence="2">
    <location>
        <begin position="1"/>
        <end position="37"/>
    </location>
</feature>
<reference evidence="3" key="1">
    <citation type="submission" date="2021-02" db="EMBL/GenBank/DDBJ databases">
        <authorList>
            <person name="Dougan E. K."/>
            <person name="Rhodes N."/>
            <person name="Thang M."/>
            <person name="Chan C."/>
        </authorList>
    </citation>
    <scope>NUCLEOTIDE SEQUENCE</scope>
</reference>
<evidence type="ECO:0000313" key="3">
    <source>
        <dbReference type="EMBL" id="CAE8684128.1"/>
    </source>
</evidence>
<dbReference type="Proteomes" id="UP000626109">
    <property type="component" value="Unassembled WGS sequence"/>
</dbReference>
<organism evidence="3 4">
    <name type="scientific">Polarella glacialis</name>
    <name type="common">Dinoflagellate</name>
    <dbReference type="NCBI Taxonomy" id="89957"/>
    <lineage>
        <taxon>Eukaryota</taxon>
        <taxon>Sar</taxon>
        <taxon>Alveolata</taxon>
        <taxon>Dinophyceae</taxon>
        <taxon>Suessiales</taxon>
        <taxon>Suessiaceae</taxon>
        <taxon>Polarella</taxon>
    </lineage>
</organism>
<feature type="region of interest" description="Disordered" evidence="2">
    <location>
        <begin position="705"/>
        <end position="727"/>
    </location>
</feature>
<evidence type="ECO:0000256" key="1">
    <source>
        <dbReference type="SAM" id="Coils"/>
    </source>
</evidence>
<protein>
    <submittedName>
        <fullName evidence="3">Uncharacterized protein</fullName>
    </submittedName>
</protein>
<name>A0A813JVX0_POLGL</name>
<evidence type="ECO:0000256" key="2">
    <source>
        <dbReference type="SAM" id="MobiDB-lite"/>
    </source>
</evidence>
<proteinExistence type="predicted"/>
<evidence type="ECO:0000313" key="4">
    <source>
        <dbReference type="Proteomes" id="UP000626109"/>
    </source>
</evidence>
<feature type="non-terminal residue" evidence="3">
    <location>
        <position position="1"/>
    </location>
</feature>
<keyword evidence="1" id="KW-0175">Coiled coil</keyword>
<dbReference type="AlphaFoldDB" id="A0A813JVX0"/>
<feature type="compositionally biased region" description="Basic and acidic residues" evidence="2">
    <location>
        <begin position="1"/>
        <end position="20"/>
    </location>
</feature>
<feature type="coiled-coil region" evidence="1">
    <location>
        <begin position="732"/>
        <end position="796"/>
    </location>
</feature>
<sequence>SRRREDFSRTAALRDGRYGRADYQGVPRGREKISGTAAGRVRQFGRSGYRGEGAEESGYGRAHVRLRVGKCEVKVNQGSAGERGGSDSSSVGASMDRMNSLELRIEEISRRLSHGEDGEAFVKFTERQKNFEDRIVAMTMENHEAKGGKKEVAEVSEDDYSGMPDFKNDGRKAGKKGKATCLGRSATMQEGGLEPKRAGNPESCEEVWRSYQPRLPHYAGGGEMIVGEFDVIPQSGYPYLRTWCCAKWWRLKRQITIWPPNDHLAAKWPFRRHSCTRHKSMITNELLRHAAAGPISTAPGPEVVILVFSCKLGQLSGYSDQRTQGRMEEDWLRLQWFGEATSPGSHTMLAAEGLCIPAEEREEGEMIVGEFDVIPQSGYPYLRTWRCAKWWRLKRQITIWPPNDHLAAKWSFSRHSCARHKNVITNELLRHAAAGPNSTAPGPEVVILVFSCKLGRLSGYSDQRTQGRMEEDWLRLQWPVPGTLTGNSVGGSAPGLGSRNELKQQIRDMVKTTVSANTGPSFEKRLELAVQNKKVVMQQTEKTQRERIKQAMESGHKKQQLFSPLVELLRAPPPDNETRQAQKLDEFKKEMAATDRKYRVEREALLEKMSTREPLFKLSDVSAAQDALAEAQRKRKVELEADEKNRWKEIEEVKQKALLRPTLCEWGTGGLSFEKRQAIAVAKGLEQLKQVEKEQRDRIKDAMERGIRKSQEQSPLADQKRMEQPDNVAIQAAQLEERRRNMARVARKYNDEKEAIMEKLRNREPLFKLQDVAAATSALQQQADARKRALQEEEKKRWEHLEELNRKVLDRPLLMHYLHKH</sequence>
<dbReference type="EMBL" id="CAJNNW010026277">
    <property type="protein sequence ID" value="CAE8684128.1"/>
    <property type="molecule type" value="Genomic_DNA"/>
</dbReference>
<comment type="caution">
    <text evidence="3">The sequence shown here is derived from an EMBL/GenBank/DDBJ whole genome shotgun (WGS) entry which is preliminary data.</text>
</comment>
<accession>A0A813JVX0</accession>
<feature type="region of interest" description="Disordered" evidence="2">
    <location>
        <begin position="159"/>
        <end position="178"/>
    </location>
</feature>